<reference evidence="4 5" key="1">
    <citation type="journal article" date="2007" name="Nat. Biotechnol.">
        <title>Complete genome sequence of the erythromycin-producing bacterium Saccharopolyspora erythraea NRRL23338.</title>
        <authorList>
            <person name="Oliynyk M."/>
            <person name="Samborskyy M."/>
            <person name="Lester J.B."/>
            <person name="Mironenko T."/>
            <person name="Scott N."/>
            <person name="Dickens S."/>
            <person name="Haydock S.F."/>
            <person name="Leadlay P.F."/>
        </authorList>
    </citation>
    <scope>NUCLEOTIDE SEQUENCE [LARGE SCALE GENOMIC DNA]</scope>
    <source>
        <strain evidence="5">ATCC 11635 / DSM 40517 / JCM 4748 / NBRC 13426 / NCIMB 8594 / NRRL 2338</strain>
    </source>
</reference>
<dbReference type="RefSeq" id="WP_011873617.1">
    <property type="nucleotide sequence ID" value="NC_009142.1"/>
</dbReference>
<dbReference type="AlphaFoldDB" id="A4FBZ8"/>
<dbReference type="InterPro" id="IPR009057">
    <property type="entry name" value="Homeodomain-like_sf"/>
</dbReference>
<dbReference type="Pfam" id="PF21993">
    <property type="entry name" value="TetR_C_13_2"/>
    <property type="match status" value="1"/>
</dbReference>
<evidence type="ECO:0000313" key="5">
    <source>
        <dbReference type="Proteomes" id="UP000006728"/>
    </source>
</evidence>
<dbReference type="EMBL" id="AM420293">
    <property type="protein sequence ID" value="CAM01573.1"/>
    <property type="molecule type" value="Genomic_DNA"/>
</dbReference>
<dbReference type="GO" id="GO:0003677">
    <property type="term" value="F:DNA binding"/>
    <property type="evidence" value="ECO:0007669"/>
    <property type="project" value="UniProtKB-UniRule"/>
</dbReference>
<protein>
    <submittedName>
        <fullName evidence="4">Transcriptional regulator, TetR family</fullName>
    </submittedName>
</protein>
<gene>
    <name evidence="4" type="ordered locus">SACE_2268</name>
</gene>
<dbReference type="PRINTS" id="PR00455">
    <property type="entry name" value="HTHTETR"/>
</dbReference>
<organism evidence="4 5">
    <name type="scientific">Saccharopolyspora erythraea (strain ATCC 11635 / DSM 40517 / JCM 4748 / NBRC 13426 / NCIMB 8594 / NRRL 2338)</name>
    <dbReference type="NCBI Taxonomy" id="405948"/>
    <lineage>
        <taxon>Bacteria</taxon>
        <taxon>Bacillati</taxon>
        <taxon>Actinomycetota</taxon>
        <taxon>Actinomycetes</taxon>
        <taxon>Pseudonocardiales</taxon>
        <taxon>Pseudonocardiaceae</taxon>
        <taxon>Saccharopolyspora</taxon>
    </lineage>
</organism>
<dbReference type="STRING" id="405948.SACE_2268"/>
<accession>A4FBZ8</accession>
<evidence type="ECO:0000256" key="1">
    <source>
        <dbReference type="ARBA" id="ARBA00023015"/>
    </source>
</evidence>
<name>A4FBZ8_SACEN</name>
<keyword evidence="3" id="KW-0804">Transcription</keyword>
<dbReference type="InterPro" id="IPR054156">
    <property type="entry name" value="YxaF_TetR_C"/>
</dbReference>
<evidence type="ECO:0000313" key="4">
    <source>
        <dbReference type="EMBL" id="CAM01573.1"/>
    </source>
</evidence>
<dbReference type="eggNOG" id="COG1309">
    <property type="taxonomic scope" value="Bacteria"/>
</dbReference>
<dbReference type="KEGG" id="sen:SACE_2268"/>
<dbReference type="PANTHER" id="PTHR47506:SF3">
    <property type="entry name" value="HTH-TYPE TRANSCRIPTIONAL REGULATOR LMRA"/>
    <property type="match status" value="1"/>
</dbReference>
<evidence type="ECO:0000256" key="3">
    <source>
        <dbReference type="ARBA" id="ARBA00023163"/>
    </source>
</evidence>
<dbReference type="Gene3D" id="1.10.357.10">
    <property type="entry name" value="Tetracycline Repressor, domain 2"/>
    <property type="match status" value="1"/>
</dbReference>
<dbReference type="SUPFAM" id="SSF46689">
    <property type="entry name" value="Homeodomain-like"/>
    <property type="match status" value="1"/>
</dbReference>
<dbReference type="Proteomes" id="UP000006728">
    <property type="component" value="Chromosome"/>
</dbReference>
<dbReference type="InterPro" id="IPR036271">
    <property type="entry name" value="Tet_transcr_reg_TetR-rel_C_sf"/>
</dbReference>
<keyword evidence="1" id="KW-0805">Transcription regulation</keyword>
<dbReference type="InterPro" id="IPR001647">
    <property type="entry name" value="HTH_TetR"/>
</dbReference>
<proteinExistence type="predicted"/>
<dbReference type="Pfam" id="PF00440">
    <property type="entry name" value="TetR_N"/>
    <property type="match status" value="1"/>
</dbReference>
<dbReference type="PROSITE" id="PS50977">
    <property type="entry name" value="HTH_TETR_2"/>
    <property type="match status" value="1"/>
</dbReference>
<dbReference type="SUPFAM" id="SSF48498">
    <property type="entry name" value="Tetracyclin repressor-like, C-terminal domain"/>
    <property type="match status" value="1"/>
</dbReference>
<dbReference type="PANTHER" id="PTHR47506">
    <property type="entry name" value="TRANSCRIPTIONAL REGULATORY PROTEIN"/>
    <property type="match status" value="1"/>
</dbReference>
<keyword evidence="2" id="KW-0238">DNA-binding</keyword>
<dbReference type="HOGENOM" id="CLU_069356_28_1_11"/>
<sequence length="192" mass="20314">MTKGARTKQQMLDTAMELFQRQGYHATGLNQVLAESAAPRGSLYFHFPGGKQQLAAESVAVAGRRMGELIEAALDRADGPREAVSLVVDALAAILEGSDFQLGCPVATVALEASAASEDVRDACHGAYAAWLEALRVRFLRWGIAPERAGELATVALSMLEGALLLARVQRDVSALRTAAGQLAGLLEAARQ</sequence>
<evidence type="ECO:0000256" key="2">
    <source>
        <dbReference type="ARBA" id="ARBA00023125"/>
    </source>
</evidence>
<keyword evidence="5" id="KW-1185">Reference proteome</keyword>